<feature type="transmembrane region" description="Helical" evidence="1">
    <location>
        <begin position="21"/>
        <end position="42"/>
    </location>
</feature>
<keyword evidence="1" id="KW-0472">Membrane</keyword>
<gene>
    <name evidence="2" type="ORF">Pla110_32110</name>
</gene>
<evidence type="ECO:0000256" key="1">
    <source>
        <dbReference type="SAM" id="Phobius"/>
    </source>
</evidence>
<dbReference type="RefSeq" id="WP_144996835.1">
    <property type="nucleotide sequence ID" value="NZ_CP036281.1"/>
</dbReference>
<dbReference type="InterPro" id="IPR011487">
    <property type="entry name" value="DUF1598"/>
</dbReference>
<evidence type="ECO:0000313" key="3">
    <source>
        <dbReference type="Proteomes" id="UP000317178"/>
    </source>
</evidence>
<dbReference type="AlphaFoldDB" id="A0A518CQG3"/>
<reference evidence="2 3" key="1">
    <citation type="submission" date="2019-02" db="EMBL/GenBank/DDBJ databases">
        <title>Deep-cultivation of Planctomycetes and their phenomic and genomic characterization uncovers novel biology.</title>
        <authorList>
            <person name="Wiegand S."/>
            <person name="Jogler M."/>
            <person name="Boedeker C."/>
            <person name="Pinto D."/>
            <person name="Vollmers J."/>
            <person name="Rivas-Marin E."/>
            <person name="Kohn T."/>
            <person name="Peeters S.H."/>
            <person name="Heuer A."/>
            <person name="Rast P."/>
            <person name="Oberbeckmann S."/>
            <person name="Bunk B."/>
            <person name="Jeske O."/>
            <person name="Meyerdierks A."/>
            <person name="Storesund J.E."/>
            <person name="Kallscheuer N."/>
            <person name="Luecker S."/>
            <person name="Lage O.M."/>
            <person name="Pohl T."/>
            <person name="Merkel B.J."/>
            <person name="Hornburger P."/>
            <person name="Mueller R.-W."/>
            <person name="Bruemmer F."/>
            <person name="Labrenz M."/>
            <person name="Spormann A.M."/>
            <person name="Op den Camp H."/>
            <person name="Overmann J."/>
            <person name="Amann R."/>
            <person name="Jetten M.S.M."/>
            <person name="Mascher T."/>
            <person name="Medema M.H."/>
            <person name="Devos D.P."/>
            <person name="Kaster A.-K."/>
            <person name="Ovreas L."/>
            <person name="Rohde M."/>
            <person name="Galperin M.Y."/>
            <person name="Jogler C."/>
        </authorList>
    </citation>
    <scope>NUCLEOTIDE SEQUENCE [LARGE SCALE GENOMIC DNA]</scope>
    <source>
        <strain evidence="2 3">Pla110</strain>
    </source>
</reference>
<keyword evidence="1" id="KW-1133">Transmembrane helix</keyword>
<accession>A0A518CQG3</accession>
<organism evidence="2 3">
    <name type="scientific">Polystyrenella longa</name>
    <dbReference type="NCBI Taxonomy" id="2528007"/>
    <lineage>
        <taxon>Bacteria</taxon>
        <taxon>Pseudomonadati</taxon>
        <taxon>Planctomycetota</taxon>
        <taxon>Planctomycetia</taxon>
        <taxon>Planctomycetales</taxon>
        <taxon>Planctomycetaceae</taxon>
        <taxon>Polystyrenella</taxon>
    </lineage>
</organism>
<protein>
    <recommendedName>
        <fullName evidence="4">DUF1598 domain-containing protein</fullName>
    </recommendedName>
</protein>
<dbReference type="EMBL" id="CP036281">
    <property type="protein sequence ID" value="QDU81469.1"/>
    <property type="molecule type" value="Genomic_DNA"/>
</dbReference>
<dbReference type="OrthoDB" id="233246at2"/>
<sequence length="653" mass="71069">MLVNSKHRINQNSTSRRGQAAGIWIMGFAFFATLMIAVTLLLPSAAESGPTEITTNSAEIVTPQPAVNEPANSAPNFTAPVTTLVTEPGSEPFISSEPAAPTKSLQSQIDAHLAVGEFAPALELADKAETPVAKTKMVSQVAMAQIKTGDTKAALNSVSRIPVPEIREKITESVVRETRTQNQAAGGAQADFSSLINLIQTSVGEWEETGEGSGTIQPFDSQAGGISVDPNGLLAHLTVEEKEGRLKALGFQARKADLNEDMAEISQLRLVSLTRLEREVANRMAAGEAIPESMKRLAGLHSIQYLFVYPADGEVILAGPAEGWEYNSQNQAVGSSTGEPTLHLDDLVTVLRTFSDDGLQKFRCLIAPRQEGLKQLKAYVDSTSGAPLKPGTVGRWVKNLEHELGRQDTVFEGIPADSRVARVIIEADYRLKMIGVGKLKGAPGMASYFDLMSDKDARDASSLTALRWWLTLKCDAIRHSDDHAVHELVGSSVQCLSENELVNQNGERVHTWKSSASNEEFARRFTENYEQLADQQLVFADLQNIFDLSLVASILNQKKLDDIAGWDYGVFAANGSYEPAIYNVPREIDSVGDHRVFKNREIAVQVAGGVTVDASELVLNREITKEAPQMKNVADAHRSALPENRWWWDAAAK</sequence>
<evidence type="ECO:0000313" key="2">
    <source>
        <dbReference type="EMBL" id="QDU81469.1"/>
    </source>
</evidence>
<keyword evidence="1" id="KW-0812">Transmembrane</keyword>
<proteinExistence type="predicted"/>
<evidence type="ECO:0008006" key="4">
    <source>
        <dbReference type="Google" id="ProtNLM"/>
    </source>
</evidence>
<dbReference type="Proteomes" id="UP000317178">
    <property type="component" value="Chromosome"/>
</dbReference>
<keyword evidence="3" id="KW-1185">Reference proteome</keyword>
<dbReference type="Pfam" id="PF07643">
    <property type="entry name" value="DUF1598"/>
    <property type="match status" value="1"/>
</dbReference>
<dbReference type="KEGG" id="plon:Pla110_32110"/>
<name>A0A518CQG3_9PLAN</name>